<sequence length="310" mass="31521">MKTFSLLAAVLALGLTLSVGDADAAGKRLGAGKSSGMQRDSISADKSAAGAPGAAKAPAAAAAPQAQPKRSWMGPLAGLAAGLGLAALASHLGFGEELASMLMIGLLVMAAVLVVAFIMRRRAAARQAGAGGSGGLQYAAAGSGNAPNNRGLDESPMLPSSATSTSFAGDSTTAAPGAARLASSANIPLDFDAAGFVRNAKVSFIRLQAANDAGNLDDIREFTTPEMFAEISMAIAERGDAVQETDVVTIEAEVLDVAEEASRYVVSVRFSGLIREDKDAAAEAIDEVWHLVKPRHGKGGWTLAGIQQMQ</sequence>
<evidence type="ECO:0000256" key="2">
    <source>
        <dbReference type="SAM" id="Phobius"/>
    </source>
</evidence>
<dbReference type="Pfam" id="PF04280">
    <property type="entry name" value="Tim44"/>
    <property type="match status" value="1"/>
</dbReference>
<dbReference type="Proteomes" id="UP000022141">
    <property type="component" value="Unassembled WGS sequence"/>
</dbReference>
<keyword evidence="2" id="KW-1133">Transmembrane helix</keyword>
<reference evidence="5" key="1">
    <citation type="submission" date="2014-02" db="EMBL/GenBank/DDBJ databases">
        <title>Expanding our view of genomic diversity in Candidatus Accumulibacter clades.</title>
        <authorList>
            <person name="Skennerton C.T."/>
            <person name="Barr J.J."/>
            <person name="Slater F.R."/>
            <person name="Bond P.L."/>
            <person name="Tyson G.W."/>
        </authorList>
    </citation>
    <scope>NUCLEOTIDE SEQUENCE [LARGE SCALE GENOMIC DNA]</scope>
</reference>
<dbReference type="PANTHER" id="PTHR41542:SF1">
    <property type="entry name" value="BLL5807 PROTEIN"/>
    <property type="match status" value="1"/>
</dbReference>
<feature type="compositionally biased region" description="Polar residues" evidence="1">
    <location>
        <begin position="158"/>
        <end position="170"/>
    </location>
</feature>
<feature type="domain" description="Tim44-like" evidence="4">
    <location>
        <begin position="177"/>
        <end position="308"/>
    </location>
</feature>
<name>A0A011R7L7_ACCRE</name>
<evidence type="ECO:0000256" key="1">
    <source>
        <dbReference type="SAM" id="MobiDB-lite"/>
    </source>
</evidence>
<evidence type="ECO:0000313" key="5">
    <source>
        <dbReference type="EMBL" id="EXI87129.1"/>
    </source>
</evidence>
<keyword evidence="3" id="KW-0732">Signal</keyword>
<dbReference type="PANTHER" id="PTHR41542">
    <property type="entry name" value="BLL5807 PROTEIN"/>
    <property type="match status" value="1"/>
</dbReference>
<keyword evidence="2" id="KW-0812">Transmembrane</keyword>
<keyword evidence="2" id="KW-0472">Membrane</keyword>
<comment type="caution">
    <text evidence="5">The sequence shown here is derived from an EMBL/GenBank/DDBJ whole genome shotgun (WGS) entry which is preliminary data.</text>
</comment>
<dbReference type="SUPFAM" id="SSF54427">
    <property type="entry name" value="NTF2-like"/>
    <property type="match status" value="1"/>
</dbReference>
<feature type="transmembrane region" description="Helical" evidence="2">
    <location>
        <begin position="98"/>
        <end position="119"/>
    </location>
</feature>
<evidence type="ECO:0000256" key="3">
    <source>
        <dbReference type="SAM" id="SignalP"/>
    </source>
</evidence>
<proteinExistence type="predicted"/>
<dbReference type="InterPro" id="IPR032710">
    <property type="entry name" value="NTF2-like_dom_sf"/>
</dbReference>
<protein>
    <submittedName>
        <fullName evidence="5">Tim44-like domain protein</fullName>
    </submittedName>
</protein>
<dbReference type="PATRIC" id="fig|1454004.3.peg.2830"/>
<feature type="chain" id="PRO_5001461955" evidence="3">
    <location>
        <begin position="25"/>
        <end position="310"/>
    </location>
</feature>
<dbReference type="EMBL" id="JEMY01000037">
    <property type="protein sequence ID" value="EXI87129.1"/>
    <property type="molecule type" value="Genomic_DNA"/>
</dbReference>
<dbReference type="eggNOG" id="COG4395">
    <property type="taxonomic scope" value="Bacteria"/>
</dbReference>
<organism evidence="5 6">
    <name type="scientific">Accumulibacter regalis</name>
    <dbReference type="NCBI Taxonomy" id="522306"/>
    <lineage>
        <taxon>Bacteria</taxon>
        <taxon>Pseudomonadati</taxon>
        <taxon>Pseudomonadota</taxon>
        <taxon>Betaproteobacteria</taxon>
        <taxon>Candidatus Accumulibacter</taxon>
    </lineage>
</organism>
<evidence type="ECO:0000313" key="6">
    <source>
        <dbReference type="Proteomes" id="UP000022141"/>
    </source>
</evidence>
<dbReference type="AlphaFoldDB" id="A0A011R7L7"/>
<feature type="region of interest" description="Disordered" evidence="1">
    <location>
        <begin position="145"/>
        <end position="171"/>
    </location>
</feature>
<accession>A0A011R7L7</accession>
<keyword evidence="6" id="KW-1185">Reference proteome</keyword>
<dbReference type="STRING" id="1454004.AW11_02739"/>
<dbReference type="InterPro" id="IPR007379">
    <property type="entry name" value="Tim44-like_dom"/>
</dbReference>
<evidence type="ECO:0000259" key="4">
    <source>
        <dbReference type="SMART" id="SM00978"/>
    </source>
</evidence>
<gene>
    <name evidence="5" type="ORF">AW11_02739</name>
</gene>
<dbReference type="SMART" id="SM00978">
    <property type="entry name" value="Tim44"/>
    <property type="match status" value="1"/>
</dbReference>
<feature type="signal peptide" evidence="3">
    <location>
        <begin position="1"/>
        <end position="24"/>
    </location>
</feature>